<dbReference type="Gene3D" id="2.40.270.10">
    <property type="entry name" value="DNA-directed RNA polymerase, subunit 2, domain 6"/>
    <property type="match status" value="2"/>
</dbReference>
<dbReference type="InterPro" id="IPR007641">
    <property type="entry name" value="RNA_pol_Rpb2_7"/>
</dbReference>
<dbReference type="Gene3D" id="2.40.50.150">
    <property type="match status" value="1"/>
</dbReference>
<sequence>MISFFNFNRYCLSKKNFFHECYKPYLIHIQINSFNNFLKYNNKNYSIKNIIKKNFPVINKKKDIFVKFYKISIKKPFYEEEYCIKRNIHYYSIIFINLKFYFIKKKKIYNKNYNLGYIPYMTKRGNFIINGTNRVLISQFTKCYGIYFFYEKKKYCKIIPYYGNWIDLYFDKEFYFVFDKKIIFFVKNLLISLGLNKNFFFSFFFFNIKIKIIKGKKKKFFLINKKFFFCKKYKKFFCFSAKKIIDFYLGINLYFKKKKFFKLNLINKKFINIFLFNKYLFIKFIILKKKIENFIVDFYKKYYFELEDNNFLNKKGKILNFFKKIFYKKNFNFSLIGDKRLKTLLYNYKNVNIFTLLEIVKKYLKFLKFDILKDNLDSLENKLVFNSGKLLSIKFEKSFNKIMKNIKYKVKNFLSINDFELLIDNSIITIELRDYFCNNELSQFLDQNNPLSEISHLRKISLVGNNVKKENCGFEIRDLHISHYCKICPIDTPEGHNIGLINSFSFYSKINKYSFVSTIYKICFFGKIIGVMYLDYKREKLKNIANFLCTIKTIYGEIFQLPFLNIRYKNNFKKIKFIFIDLIEISGSQIFSLGASLIPFLENNDANRCLMGSNMQRQAVPLIYADNSIVGTGNELIVGNNSNYNINSDISGFVLYVDNNYIIIKNKYKLFKYKIKKFIRTNQNTTITQKPIINLGNNVKKGDLLAYSNVTNNGEISLGKNLRVAFMSWYGYNFEDSILISNKIIKENFFSSFHIYEYVCVLKYSENGIEIVSNDVFSQKQIEEKKTKFGIIKIGEFVSSKDVLVGKMCPRGKHDFSPEEKLFKIVFSDNNFNYYEQPLCLPKNIYGTILNVDDFKLYSFDKNVLKILDIEQLVYITKNLNNCFYELFFWYIDNIRKYLYNNTVFLKKKIFVFKKNNINILINLKCFNKKNNFKLKIIKKIIINKIFFKRKQFKISKKNILTYNDFDKNIIRIIKIKIISKKKLKIGDKMSGRHGNKGVVSNIIEETNMPYDKFGNQIELILNPLGIPSRMNVGQLIEVYIGSAIQEIKFFFEKINFLNFSFYKIKMILKLIIKIIFNKNIETFFLNNKDCYLLYLKFKKKISVCVHNFKNLEDIIIKNIINKISFSKNGKTLLFDGITGIKYIKFISVGSIYFMKLNHLVSDKMYSRSIGPYSIITQQPLGGKSNFGGQRLGEMEVWALEAYGAAYTLKEMLTVKSDDLIGRTIVYKNIMNEIPHVDSGIPESFQILIKEIQSLCFDIKIV</sequence>
<dbReference type="Gene3D" id="3.90.1800.10">
    <property type="entry name" value="RNA polymerase alpha subunit dimerisation domain"/>
    <property type="match status" value="1"/>
</dbReference>
<keyword evidence="1 7" id="KW-0240">DNA-directed RNA polymerase</keyword>
<evidence type="ECO:0000256" key="3">
    <source>
        <dbReference type="ARBA" id="ARBA00022695"/>
    </source>
</evidence>
<dbReference type="GO" id="GO:0003677">
    <property type="term" value="F:DNA binding"/>
    <property type="evidence" value="ECO:0007669"/>
    <property type="project" value="InterPro"/>
</dbReference>
<evidence type="ECO:0000259" key="9">
    <source>
        <dbReference type="Pfam" id="PF04560"/>
    </source>
</evidence>
<dbReference type="InterPro" id="IPR007121">
    <property type="entry name" value="RNA_pol_bsu_CS"/>
</dbReference>
<dbReference type="EC" id="2.7.7.6" evidence="7"/>
<evidence type="ECO:0000256" key="7">
    <source>
        <dbReference type="RuleBase" id="RU363031"/>
    </source>
</evidence>
<keyword evidence="4 7" id="KW-0804">Transcription</keyword>
<dbReference type="Gene3D" id="2.40.50.100">
    <property type="match status" value="1"/>
</dbReference>
<dbReference type="RefSeq" id="WP_280956037.1">
    <property type="nucleotide sequence ID" value="NZ_CP092145.1"/>
</dbReference>
<dbReference type="InterPro" id="IPR007644">
    <property type="entry name" value="RNA_pol_bsu_protrusion"/>
</dbReference>
<keyword evidence="3 7" id="KW-0548">Nucleotidyltransferase</keyword>
<dbReference type="GO" id="GO:0032549">
    <property type="term" value="F:ribonucleoside binding"/>
    <property type="evidence" value="ECO:0007669"/>
    <property type="project" value="InterPro"/>
</dbReference>
<protein>
    <recommendedName>
        <fullName evidence="7">DNA-directed RNA polymerase subunit beta</fullName>
        <ecNumber evidence="7">2.7.7.6</ecNumber>
    </recommendedName>
</protein>
<dbReference type="GO" id="GO:0006351">
    <property type="term" value="P:DNA-templated transcription"/>
    <property type="evidence" value="ECO:0007669"/>
    <property type="project" value="InterPro"/>
</dbReference>
<evidence type="ECO:0000259" key="8">
    <source>
        <dbReference type="Pfam" id="PF00562"/>
    </source>
</evidence>
<evidence type="ECO:0000256" key="6">
    <source>
        <dbReference type="RuleBase" id="RU000434"/>
    </source>
</evidence>
<dbReference type="Pfam" id="PF00562">
    <property type="entry name" value="RNA_pol_Rpb2_6"/>
    <property type="match status" value="1"/>
</dbReference>
<evidence type="ECO:0000256" key="4">
    <source>
        <dbReference type="ARBA" id="ARBA00023163"/>
    </source>
</evidence>
<dbReference type="InterPro" id="IPR037033">
    <property type="entry name" value="DNA-dir_RNAP_su2_hyb_sf"/>
</dbReference>
<comment type="function">
    <text evidence="7">DNA-dependent RNA polymerase catalyzes the transcription of DNA into RNA using the four ribonucleoside triphosphates as substrates.</text>
</comment>
<dbReference type="Pfam" id="PF04560">
    <property type="entry name" value="RNA_pol_Rpb2_7"/>
    <property type="match status" value="1"/>
</dbReference>
<accession>A0AAJ6FGQ7</accession>
<organism evidence="12 13">
    <name type="scientific">Carsonella ruddii</name>
    <dbReference type="NCBI Taxonomy" id="114186"/>
    <lineage>
        <taxon>Bacteria</taxon>
        <taxon>Pseudomonadati</taxon>
        <taxon>Pseudomonadota</taxon>
        <taxon>Gammaproteobacteria</taxon>
        <taxon>Oceanospirillales</taxon>
        <taxon>Halomonadaceae</taxon>
        <taxon>Zymobacter group</taxon>
        <taxon>Candidatus Carsonella</taxon>
    </lineage>
</organism>
<evidence type="ECO:0000313" key="13">
    <source>
        <dbReference type="Proteomes" id="UP001237869"/>
    </source>
</evidence>
<dbReference type="NCBIfam" id="TIGR02013">
    <property type="entry name" value="rpoB"/>
    <property type="match status" value="1"/>
</dbReference>
<comment type="similarity">
    <text evidence="6">Belongs to the RNA polymerase beta chain family.</text>
</comment>
<dbReference type="CDD" id="cd00653">
    <property type="entry name" value="RNA_pol_B_RPB2"/>
    <property type="match status" value="1"/>
</dbReference>
<dbReference type="InterPro" id="IPR007120">
    <property type="entry name" value="DNA-dir_RNAP_su2_dom"/>
</dbReference>
<dbReference type="Pfam" id="PF04565">
    <property type="entry name" value="RNA_pol_Rpb2_3"/>
    <property type="match status" value="1"/>
</dbReference>
<feature type="domain" description="RNA polymerase Rpb2" evidence="9">
    <location>
        <begin position="1188"/>
        <end position="1261"/>
    </location>
</feature>
<evidence type="ECO:0000259" key="10">
    <source>
        <dbReference type="Pfam" id="PF04563"/>
    </source>
</evidence>
<evidence type="ECO:0000256" key="5">
    <source>
        <dbReference type="ARBA" id="ARBA00048552"/>
    </source>
</evidence>
<evidence type="ECO:0000256" key="2">
    <source>
        <dbReference type="ARBA" id="ARBA00022679"/>
    </source>
</evidence>
<feature type="domain" description="RNA polymerase Rpb2" evidence="11">
    <location>
        <begin position="443"/>
        <end position="510"/>
    </location>
</feature>
<dbReference type="PANTHER" id="PTHR20856">
    <property type="entry name" value="DNA-DIRECTED RNA POLYMERASE I SUBUNIT 2"/>
    <property type="match status" value="1"/>
</dbReference>
<dbReference type="GO" id="GO:0000428">
    <property type="term" value="C:DNA-directed RNA polymerase complex"/>
    <property type="evidence" value="ECO:0007669"/>
    <property type="project" value="UniProtKB-KW"/>
</dbReference>
<dbReference type="InterPro" id="IPR042107">
    <property type="entry name" value="DNA-dir_RNA_pol_bsu_ext_1_sf"/>
</dbReference>
<reference evidence="12" key="1">
    <citation type="submission" date="2022-02" db="EMBL/GenBank/DDBJ databases">
        <title>Long-read sequencing of the primary endosymbionts of Cacopsylla melanoneura.</title>
        <authorList>
            <person name="Dittmer J."/>
            <person name="Corretto E."/>
            <person name="Stauffer C."/>
            <person name="Schuler H."/>
        </authorList>
    </citation>
    <scope>NUCLEOTIDE SEQUENCE</scope>
    <source>
        <strain evidence="12">Cmel4</strain>
    </source>
</reference>
<proteinExistence type="inferred from homology"/>
<dbReference type="Gene3D" id="2.30.150.10">
    <property type="entry name" value="DNA-directed RNA polymerase, beta subunit, external 1 domain"/>
    <property type="match status" value="1"/>
</dbReference>
<evidence type="ECO:0000259" key="11">
    <source>
        <dbReference type="Pfam" id="PF04565"/>
    </source>
</evidence>
<dbReference type="Proteomes" id="UP001237869">
    <property type="component" value="Chromosome"/>
</dbReference>
<dbReference type="AlphaFoldDB" id="A0AAJ6FGQ7"/>
<name>A0AAJ6FGQ7_CARRU</name>
<keyword evidence="2 7" id="KW-0808">Transferase</keyword>
<gene>
    <name evidence="12" type="ORF">MEJ65_01025</name>
</gene>
<feature type="domain" description="RNA polymerase beta subunit protrusion" evidence="10">
    <location>
        <begin position="26"/>
        <end position="415"/>
    </location>
</feature>
<evidence type="ECO:0000256" key="1">
    <source>
        <dbReference type="ARBA" id="ARBA00022478"/>
    </source>
</evidence>
<dbReference type="GO" id="GO:0003899">
    <property type="term" value="F:DNA-directed RNA polymerase activity"/>
    <property type="evidence" value="ECO:0007669"/>
    <property type="project" value="UniProtKB-EC"/>
</dbReference>
<feature type="domain" description="DNA-directed RNA polymerase subunit 2 hybrid-binding" evidence="8">
    <location>
        <begin position="649"/>
        <end position="1185"/>
    </location>
</feature>
<dbReference type="SUPFAM" id="SSF64484">
    <property type="entry name" value="beta and beta-prime subunits of DNA dependent RNA-polymerase"/>
    <property type="match status" value="1"/>
</dbReference>
<dbReference type="InterPro" id="IPR015712">
    <property type="entry name" value="DNA-dir_RNA_pol_su2"/>
</dbReference>
<evidence type="ECO:0000313" key="12">
    <source>
        <dbReference type="EMBL" id="WGS67230.1"/>
    </source>
</evidence>
<dbReference type="InterPro" id="IPR007645">
    <property type="entry name" value="RNA_pol_Rpb2_3"/>
</dbReference>
<dbReference type="EMBL" id="CP092148">
    <property type="protein sequence ID" value="WGS67230.1"/>
    <property type="molecule type" value="Genomic_DNA"/>
</dbReference>
<comment type="catalytic activity">
    <reaction evidence="5 7">
        <text>RNA(n) + a ribonucleoside 5'-triphosphate = RNA(n+1) + diphosphate</text>
        <dbReference type="Rhea" id="RHEA:21248"/>
        <dbReference type="Rhea" id="RHEA-COMP:14527"/>
        <dbReference type="Rhea" id="RHEA-COMP:17342"/>
        <dbReference type="ChEBI" id="CHEBI:33019"/>
        <dbReference type="ChEBI" id="CHEBI:61557"/>
        <dbReference type="ChEBI" id="CHEBI:140395"/>
        <dbReference type="EC" id="2.7.7.6"/>
    </reaction>
</comment>
<dbReference type="InterPro" id="IPR014724">
    <property type="entry name" value="RNA_pol_RPB2_OB-fold"/>
</dbReference>
<dbReference type="Pfam" id="PF04563">
    <property type="entry name" value="RNA_pol_Rpb2_1"/>
    <property type="match status" value="1"/>
</dbReference>
<dbReference type="NCBIfam" id="NF001616">
    <property type="entry name" value="PRK00405.1"/>
    <property type="match status" value="1"/>
</dbReference>
<dbReference type="Gene3D" id="3.90.1100.10">
    <property type="match status" value="2"/>
</dbReference>
<comment type="subunit">
    <text evidence="7">The RNAP catalytic core consists of 2 alpha, 1 beta, 1 beta' and 1 omega subunit. When a sigma factor is associated with the core the holoenzyme is formed, which can initiate transcription.</text>
</comment>
<dbReference type="InterPro" id="IPR010243">
    <property type="entry name" value="RNA_pol_bsu_bac"/>
</dbReference>
<dbReference type="PROSITE" id="PS01166">
    <property type="entry name" value="RNA_POL_BETA"/>
    <property type="match status" value="1"/>
</dbReference>